<evidence type="ECO:0000313" key="4">
    <source>
        <dbReference type="EMBL" id="MBK1621627.1"/>
    </source>
</evidence>
<dbReference type="PANTHER" id="PTHR33755">
    <property type="entry name" value="TOXIN PARE1-RELATED"/>
    <property type="match status" value="1"/>
</dbReference>
<comment type="similarity">
    <text evidence="1 3">Belongs to the RelE toxin family.</text>
</comment>
<proteinExistence type="inferred from homology"/>
<dbReference type="RefSeq" id="WP_200251498.1">
    <property type="nucleotide sequence ID" value="NZ_NRRY01000092.1"/>
</dbReference>
<dbReference type="Proteomes" id="UP001138768">
    <property type="component" value="Unassembled WGS sequence"/>
</dbReference>
<dbReference type="AlphaFoldDB" id="A0A9X0WDG7"/>
<sequence length="99" mass="11522">MSRHPLVISPAARDDLAEIHRFGNQTWGKAQSREYLGRLKEQLWALTEFPLVGVERHDLLPELRSLPVASHLVFYRLTKGCVEIVRVLHGRQDPHRHLR</sequence>
<dbReference type="InterPro" id="IPR028344">
    <property type="entry name" value="ParE1/4"/>
</dbReference>
<organism evidence="4 5">
    <name type="scientific">Lamprobacter modestohalophilus</name>
    <dbReference type="NCBI Taxonomy" id="1064514"/>
    <lineage>
        <taxon>Bacteria</taxon>
        <taxon>Pseudomonadati</taxon>
        <taxon>Pseudomonadota</taxon>
        <taxon>Gammaproteobacteria</taxon>
        <taxon>Chromatiales</taxon>
        <taxon>Chromatiaceae</taxon>
        <taxon>Lamprobacter</taxon>
    </lineage>
</organism>
<keyword evidence="2" id="KW-1277">Toxin-antitoxin system</keyword>
<protein>
    <recommendedName>
        <fullName evidence="3">Toxin</fullName>
    </recommendedName>
</protein>
<dbReference type="Gene3D" id="3.30.2310.20">
    <property type="entry name" value="RelE-like"/>
    <property type="match status" value="1"/>
</dbReference>
<dbReference type="PANTHER" id="PTHR33755:SF9">
    <property type="entry name" value="TOXIN PARE1"/>
    <property type="match status" value="1"/>
</dbReference>
<accession>A0A9X0WDG7</accession>
<gene>
    <name evidence="4" type="ORF">CKO42_25155</name>
</gene>
<evidence type="ECO:0000256" key="2">
    <source>
        <dbReference type="ARBA" id="ARBA00022649"/>
    </source>
</evidence>
<name>A0A9X0WDG7_9GAMM</name>
<keyword evidence="5" id="KW-1185">Reference proteome</keyword>
<dbReference type="InterPro" id="IPR035093">
    <property type="entry name" value="RelE/ParE_toxin_dom_sf"/>
</dbReference>
<dbReference type="Pfam" id="PF05016">
    <property type="entry name" value="ParE_toxin"/>
    <property type="match status" value="1"/>
</dbReference>
<evidence type="ECO:0000313" key="5">
    <source>
        <dbReference type="Proteomes" id="UP001138768"/>
    </source>
</evidence>
<dbReference type="InterPro" id="IPR007712">
    <property type="entry name" value="RelE/ParE_toxin"/>
</dbReference>
<dbReference type="EMBL" id="NRRY01000092">
    <property type="protein sequence ID" value="MBK1621627.1"/>
    <property type="molecule type" value="Genomic_DNA"/>
</dbReference>
<reference evidence="4 5" key="1">
    <citation type="journal article" date="2020" name="Microorganisms">
        <title>Osmotic Adaptation and Compatible Solute Biosynthesis of Phototrophic Bacteria as Revealed from Genome Analyses.</title>
        <authorList>
            <person name="Imhoff J.F."/>
            <person name="Rahn T."/>
            <person name="Kunzel S."/>
            <person name="Keller A."/>
            <person name="Neulinger S.C."/>
        </authorList>
    </citation>
    <scope>NUCLEOTIDE SEQUENCE [LARGE SCALE GENOMIC DNA]</scope>
    <source>
        <strain evidence="4 5">DSM 25653</strain>
    </source>
</reference>
<evidence type="ECO:0000256" key="3">
    <source>
        <dbReference type="PIRNR" id="PIRNR029218"/>
    </source>
</evidence>
<evidence type="ECO:0000256" key="1">
    <source>
        <dbReference type="ARBA" id="ARBA00006226"/>
    </source>
</evidence>
<comment type="caution">
    <text evidence="4">The sequence shown here is derived from an EMBL/GenBank/DDBJ whole genome shotgun (WGS) entry which is preliminary data.</text>
</comment>
<dbReference type="InterPro" id="IPR051803">
    <property type="entry name" value="TA_system_RelE-like_toxin"/>
</dbReference>
<dbReference type="PIRSF" id="PIRSF029218">
    <property type="entry name" value="ParE"/>
    <property type="match status" value="1"/>
</dbReference>